<evidence type="ECO:0000256" key="2">
    <source>
        <dbReference type="ARBA" id="ARBA00006991"/>
    </source>
</evidence>
<keyword evidence="10" id="KW-0539">Nucleus</keyword>
<evidence type="ECO:0000256" key="9">
    <source>
        <dbReference type="ARBA" id="ARBA00023163"/>
    </source>
</evidence>
<dbReference type="GO" id="GO:0005634">
    <property type="term" value="C:nucleus"/>
    <property type="evidence" value="ECO:0007669"/>
    <property type="project" value="UniProtKB-SubCell"/>
</dbReference>
<dbReference type="FunFam" id="3.30.160.60:FF:001370">
    <property type="entry name" value="Zinc finger protein"/>
    <property type="match status" value="1"/>
</dbReference>
<evidence type="ECO:0000256" key="10">
    <source>
        <dbReference type="ARBA" id="ARBA00023242"/>
    </source>
</evidence>
<dbReference type="Gene3D" id="3.30.160.60">
    <property type="entry name" value="Classic Zinc Finger"/>
    <property type="match status" value="5"/>
</dbReference>
<dbReference type="GO" id="GO:0000981">
    <property type="term" value="F:DNA-binding transcription factor activity, RNA polymerase II-specific"/>
    <property type="evidence" value="ECO:0007669"/>
    <property type="project" value="TreeGrafter"/>
</dbReference>
<dbReference type="EMBL" id="VEVO01000012">
    <property type="protein sequence ID" value="KAF0033696.1"/>
    <property type="molecule type" value="Genomic_DNA"/>
</dbReference>
<comment type="caution">
    <text evidence="14">The sequence shown here is derived from an EMBL/GenBank/DDBJ whole genome shotgun (WGS) entry which is preliminary data.</text>
</comment>
<gene>
    <name evidence="14" type="ORF">F2P81_013762</name>
</gene>
<protein>
    <recommendedName>
        <fullName evidence="13">C2H2-type domain-containing protein</fullName>
    </recommendedName>
</protein>
<evidence type="ECO:0000256" key="6">
    <source>
        <dbReference type="ARBA" id="ARBA00022833"/>
    </source>
</evidence>
<dbReference type="FunFam" id="3.30.160.60:FF:001498">
    <property type="entry name" value="Zinc finger protein 404"/>
    <property type="match status" value="1"/>
</dbReference>
<evidence type="ECO:0000259" key="13">
    <source>
        <dbReference type="PROSITE" id="PS50157"/>
    </source>
</evidence>
<keyword evidence="3" id="KW-0479">Metal-binding</keyword>
<keyword evidence="8" id="KW-0238">DNA-binding</keyword>
<dbReference type="InterPro" id="IPR036236">
    <property type="entry name" value="Znf_C2H2_sf"/>
</dbReference>
<feature type="domain" description="C2H2-type" evidence="13">
    <location>
        <begin position="564"/>
        <end position="591"/>
    </location>
</feature>
<comment type="similarity">
    <text evidence="2">Belongs to the krueppel C2H2-type zinc-finger protein family.</text>
</comment>
<feature type="domain" description="C2H2-type" evidence="13">
    <location>
        <begin position="676"/>
        <end position="703"/>
    </location>
</feature>
<evidence type="ECO:0000256" key="4">
    <source>
        <dbReference type="ARBA" id="ARBA00022737"/>
    </source>
</evidence>
<feature type="compositionally biased region" description="Basic residues" evidence="12">
    <location>
        <begin position="94"/>
        <end position="108"/>
    </location>
</feature>
<evidence type="ECO:0000256" key="1">
    <source>
        <dbReference type="ARBA" id="ARBA00004123"/>
    </source>
</evidence>
<keyword evidence="6" id="KW-0862">Zinc</keyword>
<feature type="compositionally biased region" description="Basic and acidic residues" evidence="12">
    <location>
        <begin position="456"/>
        <end position="469"/>
    </location>
</feature>
<dbReference type="Proteomes" id="UP000438429">
    <property type="component" value="Unassembled WGS sequence"/>
</dbReference>
<dbReference type="FunFam" id="3.30.160.60:FF:002343">
    <property type="entry name" value="Zinc finger protein 33A"/>
    <property type="match status" value="1"/>
</dbReference>
<feature type="compositionally biased region" description="Basic and acidic residues" evidence="12">
    <location>
        <begin position="80"/>
        <end position="93"/>
    </location>
</feature>
<feature type="compositionally biased region" description="Basic and acidic residues" evidence="12">
    <location>
        <begin position="143"/>
        <end position="153"/>
    </location>
</feature>
<keyword evidence="4" id="KW-0677">Repeat</keyword>
<evidence type="ECO:0000256" key="5">
    <source>
        <dbReference type="ARBA" id="ARBA00022771"/>
    </source>
</evidence>
<keyword evidence="9" id="KW-0804">Transcription</keyword>
<comment type="subcellular location">
    <subcellularLocation>
        <location evidence="1">Nucleus</location>
    </subcellularLocation>
</comment>
<sequence>MSRGPSEDTPDTAIIQESVEMRTMETGGGSTIPVPGSGLENQGRAASMPRLSAELQSVPDASPMKRSASTVAPQRPQEVNLRDYTLEKPSQERPHHHHHHHRCHHRRDREKDRDREKRQRSLDTPLGGQPPGSAGEPASDPAACRERAHDRGRSHERKHHHSSADRQRYFSCDRFCSRERCHSKSAAASCAASPGEGQETGDKQFLEKCDQVSWLTNYGVYRIHVRMKLKPFSFCCRGLVKMHSGGCRLVDMVWKPKIKLHRTELPQQVVCKEEEVLSEQQLCDQQRNSSLVQEEPEQPSAAAEEKTRVTENIIIEFNEDIDHQRRLVDMVWKPGIKMHRTELPQQVVCKEEEVLSELQLCDQERHSSLVQEEPEQPSAAAKEKPRVTENIIIEFNEDIDHQRRLVDMVWKTEMKMHMTELPQQHVYKEEEVLSEQQLCDQERHSSLVQEEPEPPQIKEEQEEPGRSQEGEQLVLKQETDTFMLTPTHEESKHSEPNSDHQLHSHYAPVAESQDQRGSEHMAPGSTRSEETKKGHHNNTSHSDNVDNSPPAKSHCNTHTGKKSFKCDTCAKDFQHKYRLAQHIRIHTGEKPYLCKTCGKCFTQRYNLNEHMRIHTGEKSYLCKTCGKCFTQSHELKVHMRIHTGEEPYLCKTCGKCFTQGYNLNKHMRIHTGEKPYLCKTCGKCFTHRNNLNVHMRVHSGEKGRIPVKRGECHSSSLRST</sequence>
<feature type="compositionally biased region" description="Basic and acidic residues" evidence="12">
    <location>
        <begin position="109"/>
        <end position="121"/>
    </location>
</feature>
<feature type="region of interest" description="Disordered" evidence="12">
    <location>
        <begin position="20"/>
        <end position="163"/>
    </location>
</feature>
<reference evidence="14 15" key="1">
    <citation type="submission" date="2019-06" db="EMBL/GenBank/DDBJ databases">
        <title>Draft genomes of female and male turbot (Scophthalmus maximus).</title>
        <authorList>
            <person name="Xu H."/>
            <person name="Xu X.-W."/>
            <person name="Shao C."/>
            <person name="Chen S."/>
        </authorList>
    </citation>
    <scope>NUCLEOTIDE SEQUENCE [LARGE SCALE GENOMIC DNA]</scope>
    <source>
        <strain evidence="14">Ysfricsl-2016a</strain>
        <tissue evidence="14">Blood</tissue>
    </source>
</reference>
<evidence type="ECO:0000256" key="7">
    <source>
        <dbReference type="ARBA" id="ARBA00023015"/>
    </source>
</evidence>
<dbReference type="FunFam" id="3.30.160.60:FF:001270">
    <property type="entry name" value="zinc finger protein 583 isoform X1"/>
    <property type="match status" value="1"/>
</dbReference>
<feature type="region of interest" description="Disordered" evidence="12">
    <location>
        <begin position="434"/>
        <end position="470"/>
    </location>
</feature>
<evidence type="ECO:0000256" key="3">
    <source>
        <dbReference type="ARBA" id="ARBA00022723"/>
    </source>
</evidence>
<evidence type="ECO:0000313" key="15">
    <source>
        <dbReference type="Proteomes" id="UP000438429"/>
    </source>
</evidence>
<feature type="domain" description="C2H2-type" evidence="13">
    <location>
        <begin position="620"/>
        <end position="647"/>
    </location>
</feature>
<dbReference type="AlphaFoldDB" id="A0A6A4SEX7"/>
<feature type="domain" description="C2H2-type" evidence="13">
    <location>
        <begin position="648"/>
        <end position="675"/>
    </location>
</feature>
<evidence type="ECO:0000256" key="11">
    <source>
        <dbReference type="PROSITE-ProRule" id="PRU00042"/>
    </source>
</evidence>
<dbReference type="InterPro" id="IPR013087">
    <property type="entry name" value="Znf_C2H2_type"/>
</dbReference>
<keyword evidence="7" id="KW-0805">Transcription regulation</keyword>
<dbReference type="GO" id="GO:0003690">
    <property type="term" value="F:double-stranded DNA binding"/>
    <property type="evidence" value="ECO:0007669"/>
    <property type="project" value="UniProtKB-ARBA"/>
</dbReference>
<dbReference type="GO" id="GO:0008270">
    <property type="term" value="F:zinc ion binding"/>
    <property type="evidence" value="ECO:0007669"/>
    <property type="project" value="UniProtKB-KW"/>
</dbReference>
<keyword evidence="5 11" id="KW-0863">Zinc-finger</keyword>
<dbReference type="PROSITE" id="PS50157">
    <property type="entry name" value="ZINC_FINGER_C2H2_2"/>
    <property type="match status" value="5"/>
</dbReference>
<feature type="region of interest" description="Disordered" evidence="12">
    <location>
        <begin position="510"/>
        <end position="562"/>
    </location>
</feature>
<name>A0A6A4SEX7_SCOMX</name>
<evidence type="ECO:0000256" key="8">
    <source>
        <dbReference type="ARBA" id="ARBA00023125"/>
    </source>
</evidence>
<evidence type="ECO:0000256" key="12">
    <source>
        <dbReference type="SAM" id="MobiDB-lite"/>
    </source>
</evidence>
<organism evidence="14 15">
    <name type="scientific">Scophthalmus maximus</name>
    <name type="common">Turbot</name>
    <name type="synonym">Psetta maxima</name>
    <dbReference type="NCBI Taxonomy" id="52904"/>
    <lineage>
        <taxon>Eukaryota</taxon>
        <taxon>Metazoa</taxon>
        <taxon>Chordata</taxon>
        <taxon>Craniata</taxon>
        <taxon>Vertebrata</taxon>
        <taxon>Euteleostomi</taxon>
        <taxon>Actinopterygii</taxon>
        <taxon>Neopterygii</taxon>
        <taxon>Teleostei</taxon>
        <taxon>Neoteleostei</taxon>
        <taxon>Acanthomorphata</taxon>
        <taxon>Carangaria</taxon>
        <taxon>Pleuronectiformes</taxon>
        <taxon>Pleuronectoidei</taxon>
        <taxon>Scophthalmidae</taxon>
        <taxon>Scophthalmus</taxon>
    </lineage>
</organism>
<dbReference type="SUPFAM" id="SSF57667">
    <property type="entry name" value="beta-beta-alpha zinc fingers"/>
    <property type="match status" value="3"/>
</dbReference>
<dbReference type="PANTHER" id="PTHR24394:SF44">
    <property type="entry name" value="ZINC FINGER PROTEIN 271-LIKE"/>
    <property type="match status" value="1"/>
</dbReference>
<proteinExistence type="inferred from homology"/>
<feature type="region of interest" description="Disordered" evidence="12">
    <location>
        <begin position="366"/>
        <end position="385"/>
    </location>
</feature>
<dbReference type="FunFam" id="3.30.160.60:FF:000475">
    <property type="entry name" value="zinc finger protein 32 isoform X1"/>
    <property type="match status" value="1"/>
</dbReference>
<accession>A0A6A4SEX7</accession>
<dbReference type="PROSITE" id="PS00028">
    <property type="entry name" value="ZINC_FINGER_C2H2_1"/>
    <property type="match status" value="5"/>
</dbReference>
<evidence type="ECO:0000313" key="14">
    <source>
        <dbReference type="EMBL" id="KAF0033696.1"/>
    </source>
</evidence>
<dbReference type="PANTHER" id="PTHR24394">
    <property type="entry name" value="ZINC FINGER PROTEIN"/>
    <property type="match status" value="1"/>
</dbReference>
<feature type="domain" description="C2H2-type" evidence="13">
    <location>
        <begin position="592"/>
        <end position="619"/>
    </location>
</feature>
<dbReference type="Pfam" id="PF00096">
    <property type="entry name" value="zf-C2H2"/>
    <property type="match status" value="4"/>
</dbReference>
<dbReference type="SMART" id="SM00355">
    <property type="entry name" value="ZnF_C2H2"/>
    <property type="match status" value="5"/>
</dbReference>